<dbReference type="PROSITE" id="PS50106">
    <property type="entry name" value="PDZ"/>
    <property type="match status" value="1"/>
</dbReference>
<feature type="compositionally biased region" description="Low complexity" evidence="1">
    <location>
        <begin position="362"/>
        <end position="372"/>
    </location>
</feature>
<dbReference type="SMART" id="SM00228">
    <property type="entry name" value="PDZ"/>
    <property type="match status" value="1"/>
</dbReference>
<proteinExistence type="predicted"/>
<feature type="region of interest" description="Disordered" evidence="1">
    <location>
        <begin position="127"/>
        <end position="146"/>
    </location>
</feature>
<dbReference type="WBParaSite" id="PSAMB.scaffold216size64840.g3675.t1">
    <property type="protein sequence ID" value="PSAMB.scaffold216size64840.g3675.t1"/>
    <property type="gene ID" value="PSAMB.scaffold216size64840.g3675"/>
</dbReference>
<protein>
    <submittedName>
        <fullName evidence="4">PDZ domain-containing protein</fullName>
    </submittedName>
</protein>
<dbReference type="CDD" id="cd06718">
    <property type="entry name" value="PDZ_Par6-like"/>
    <property type="match status" value="1"/>
</dbReference>
<dbReference type="InterPro" id="IPR036034">
    <property type="entry name" value="PDZ_sf"/>
</dbReference>
<feature type="compositionally biased region" description="Polar residues" evidence="1">
    <location>
        <begin position="397"/>
        <end position="419"/>
    </location>
</feature>
<dbReference type="GO" id="GO:0016477">
    <property type="term" value="P:cell migration"/>
    <property type="evidence" value="ECO:0007669"/>
    <property type="project" value="TreeGrafter"/>
</dbReference>
<dbReference type="GO" id="GO:0097060">
    <property type="term" value="C:synaptic membrane"/>
    <property type="evidence" value="ECO:0007669"/>
    <property type="project" value="TreeGrafter"/>
</dbReference>
<dbReference type="GO" id="GO:0046578">
    <property type="term" value="P:regulation of Ras protein signal transduction"/>
    <property type="evidence" value="ECO:0007669"/>
    <property type="project" value="TreeGrafter"/>
</dbReference>
<sequence>MQTIVRDASHRPTTHLLQHTPNSLSFPANLARYHQRAPGHGYGAVIQRGPSSSYHQLIVDQQYQPTYAPPQSDRGYYFGEQADNVGYYEARSPSPPMSLCRWCWTTICCCCPSWCCSANRGQTMPWSSFRRRSQDDKAQEQRRHGNISEEVYQKIREVDQQSSTLTAAGVQGLSARVLNKYEYRQDLVDGTPEIHVCQLVEIIKKPGQSLGLYLREGNGVERPTGVFASRFGDNSELQRYGDIVRPGDEILEVNNVQVSHMNIDDVVLILSIPRRLLLRVRFVKNRREPAWLSFDDGDSSRSARPDHSRPVVVFKKVASAAANSNSATPAISREDSHESGFGDEGQGPTPTAKTSLGKRARQQLVEMQQLQQGSSSTGAASNAHSATMPRPTVRSIDIQQQPSTSTAAATGQYAPSPSMSRAARTLSPRETFALHQPRLLDSHGQPMLDNDTVSRTARVPPPKLYGTVRRAESFNPTISMAQSVVGTLSRSSTHAAPSVSMFSPRSVASDSLMDYQRTFQPPPPPLPPPLNPYAVNPRGPAPPVPPKPAIRRPIGSSSVYERQMQLNAYKSNSLPRRRPTAATRSVKWRNDVTGEGAGVGAVPTDMSTDSDGAISAPEFAMSPTYGGGYATLRGMFPYVYKLKSARAPEPVRATSHRSSN</sequence>
<feature type="compositionally biased region" description="Pro residues" evidence="1">
    <location>
        <begin position="520"/>
        <end position="531"/>
    </location>
</feature>
<feature type="domain" description="PDZ" evidence="2">
    <location>
        <begin position="199"/>
        <end position="270"/>
    </location>
</feature>
<evidence type="ECO:0000259" key="2">
    <source>
        <dbReference type="PROSITE" id="PS50106"/>
    </source>
</evidence>
<dbReference type="GO" id="GO:0005096">
    <property type="term" value="F:GTPase activator activity"/>
    <property type="evidence" value="ECO:0007669"/>
    <property type="project" value="TreeGrafter"/>
</dbReference>
<evidence type="ECO:0000313" key="4">
    <source>
        <dbReference type="WBParaSite" id="PSAMB.scaffold216size64840.g3675.t1"/>
    </source>
</evidence>
<dbReference type="GO" id="GO:0030030">
    <property type="term" value="P:cell projection organization"/>
    <property type="evidence" value="ECO:0007669"/>
    <property type="project" value="TreeGrafter"/>
</dbReference>
<organism evidence="3 4">
    <name type="scientific">Plectus sambesii</name>
    <dbReference type="NCBI Taxonomy" id="2011161"/>
    <lineage>
        <taxon>Eukaryota</taxon>
        <taxon>Metazoa</taxon>
        <taxon>Ecdysozoa</taxon>
        <taxon>Nematoda</taxon>
        <taxon>Chromadorea</taxon>
        <taxon>Plectida</taxon>
        <taxon>Plectina</taxon>
        <taxon>Plectoidea</taxon>
        <taxon>Plectidae</taxon>
        <taxon>Plectus</taxon>
    </lineage>
</organism>
<dbReference type="PANTHER" id="PTHR46150">
    <property type="entry name" value="RHO GTPASE-ACTIVATING PROTEIN 100F"/>
    <property type="match status" value="1"/>
</dbReference>
<dbReference type="InterPro" id="IPR052118">
    <property type="entry name" value="Rho-GAP_regulator"/>
</dbReference>
<dbReference type="SUPFAM" id="SSF50156">
    <property type="entry name" value="PDZ domain-like"/>
    <property type="match status" value="1"/>
</dbReference>
<dbReference type="Gene3D" id="2.30.42.10">
    <property type="match status" value="1"/>
</dbReference>
<keyword evidence="3" id="KW-1185">Reference proteome</keyword>
<dbReference type="AlphaFoldDB" id="A0A914VM12"/>
<dbReference type="InterPro" id="IPR001478">
    <property type="entry name" value="PDZ"/>
</dbReference>
<feature type="compositionally biased region" description="Basic and acidic residues" evidence="1">
    <location>
        <begin position="132"/>
        <end position="146"/>
    </location>
</feature>
<feature type="compositionally biased region" description="Pro residues" evidence="1">
    <location>
        <begin position="539"/>
        <end position="548"/>
    </location>
</feature>
<evidence type="ECO:0000256" key="1">
    <source>
        <dbReference type="SAM" id="MobiDB-lite"/>
    </source>
</evidence>
<evidence type="ECO:0000313" key="3">
    <source>
        <dbReference type="Proteomes" id="UP000887566"/>
    </source>
</evidence>
<feature type="region of interest" description="Disordered" evidence="1">
    <location>
        <begin position="323"/>
        <end position="461"/>
    </location>
</feature>
<dbReference type="PANTHER" id="PTHR46150:SF3">
    <property type="entry name" value="RHO GTPASE-ACTIVATING PROTEIN 100F"/>
    <property type="match status" value="1"/>
</dbReference>
<feature type="region of interest" description="Disordered" evidence="1">
    <location>
        <begin position="515"/>
        <end position="553"/>
    </location>
</feature>
<accession>A0A914VM12</accession>
<name>A0A914VM12_9BILA</name>
<feature type="compositionally biased region" description="Polar residues" evidence="1">
    <location>
        <begin position="373"/>
        <end position="385"/>
    </location>
</feature>
<reference evidence="4" key="1">
    <citation type="submission" date="2022-11" db="UniProtKB">
        <authorList>
            <consortium name="WormBaseParasite"/>
        </authorList>
    </citation>
    <scope>IDENTIFICATION</scope>
</reference>
<dbReference type="Proteomes" id="UP000887566">
    <property type="component" value="Unplaced"/>
</dbReference>